<keyword evidence="3" id="KW-1185">Reference proteome</keyword>
<dbReference type="PANTHER" id="PTHR46989:SF3">
    <property type="entry name" value="USPA DOMAIN-CONTAINING PROTEIN"/>
    <property type="match status" value="1"/>
</dbReference>
<dbReference type="AlphaFoldDB" id="A0A8W8I9K0"/>
<dbReference type="Proteomes" id="UP000005408">
    <property type="component" value="Unassembled WGS sequence"/>
</dbReference>
<organism evidence="2 3">
    <name type="scientific">Magallana gigas</name>
    <name type="common">Pacific oyster</name>
    <name type="synonym">Crassostrea gigas</name>
    <dbReference type="NCBI Taxonomy" id="29159"/>
    <lineage>
        <taxon>Eukaryota</taxon>
        <taxon>Metazoa</taxon>
        <taxon>Spiralia</taxon>
        <taxon>Lophotrochozoa</taxon>
        <taxon>Mollusca</taxon>
        <taxon>Bivalvia</taxon>
        <taxon>Autobranchia</taxon>
        <taxon>Pteriomorphia</taxon>
        <taxon>Ostreida</taxon>
        <taxon>Ostreoidea</taxon>
        <taxon>Ostreidae</taxon>
        <taxon>Magallana</taxon>
    </lineage>
</organism>
<evidence type="ECO:0000313" key="2">
    <source>
        <dbReference type="EnsemblMetazoa" id="G13203.3:cds"/>
    </source>
</evidence>
<accession>A0A8W8I9K0</accession>
<dbReference type="OMA" id="AYCAEYI"/>
<dbReference type="Gene3D" id="3.40.50.620">
    <property type="entry name" value="HUPs"/>
    <property type="match status" value="1"/>
</dbReference>
<name>A0A8W8I9K0_MAGGI</name>
<dbReference type="Pfam" id="PF00582">
    <property type="entry name" value="Usp"/>
    <property type="match status" value="1"/>
</dbReference>
<dbReference type="EnsemblMetazoa" id="G13203.3">
    <property type="protein sequence ID" value="G13203.3:cds"/>
    <property type="gene ID" value="G13203"/>
</dbReference>
<evidence type="ECO:0000313" key="3">
    <source>
        <dbReference type="Proteomes" id="UP000005408"/>
    </source>
</evidence>
<dbReference type="CDD" id="cd23659">
    <property type="entry name" value="USP_At3g01520-like"/>
    <property type="match status" value="1"/>
</dbReference>
<proteinExistence type="predicted"/>
<dbReference type="PRINTS" id="PR01438">
    <property type="entry name" value="UNVRSLSTRESS"/>
</dbReference>
<dbReference type="InterPro" id="IPR014729">
    <property type="entry name" value="Rossmann-like_a/b/a_fold"/>
</dbReference>
<dbReference type="InterPro" id="IPR006015">
    <property type="entry name" value="Universal_stress_UspA"/>
</dbReference>
<dbReference type="OrthoDB" id="843225at2759"/>
<dbReference type="PANTHER" id="PTHR46989">
    <property type="entry name" value="USP DOMAIN-CONTAINING PROTEIN"/>
    <property type="match status" value="1"/>
</dbReference>
<dbReference type="SUPFAM" id="SSF52402">
    <property type="entry name" value="Adenine nucleotide alpha hydrolases-like"/>
    <property type="match status" value="1"/>
</dbReference>
<feature type="domain" description="UspA" evidence="1">
    <location>
        <begin position="1"/>
        <end position="151"/>
    </location>
</feature>
<dbReference type="InterPro" id="IPR006016">
    <property type="entry name" value="UspA"/>
</dbReference>
<evidence type="ECO:0000259" key="1">
    <source>
        <dbReference type="Pfam" id="PF00582"/>
    </source>
</evidence>
<sequence>MKNVLIAMDGSKQSVFAFNQYVKTLHQADKYVIAALCAEYTGVDSGGESAGVLSITQAGFDVIEGLLQEDEKRILSTLNDIESLLIENQLEGEVIRLEGIPGIAIISKAREVNASMIVIGSRGFGRIRRTLMGSVSNFVVHHSPVPVALCKYEKRATEVP</sequence>
<protein>
    <recommendedName>
        <fullName evidence="1">UspA domain-containing protein</fullName>
    </recommendedName>
</protein>
<reference evidence="2" key="1">
    <citation type="submission" date="2022-08" db="UniProtKB">
        <authorList>
            <consortium name="EnsemblMetazoa"/>
        </authorList>
    </citation>
    <scope>IDENTIFICATION</scope>
    <source>
        <strain evidence="2">05x7-T-G4-1.051#20</strain>
    </source>
</reference>